<name>A0ABD1WEW2_9LAMI</name>
<evidence type="ECO:0000313" key="3">
    <source>
        <dbReference type="Proteomes" id="UP001604277"/>
    </source>
</evidence>
<dbReference type="EMBL" id="JBFOLJ010000003">
    <property type="protein sequence ID" value="KAL2548221.1"/>
    <property type="molecule type" value="Genomic_DNA"/>
</dbReference>
<keyword evidence="3" id="KW-1185">Reference proteome</keyword>
<organism evidence="2 3">
    <name type="scientific">Forsythia ovata</name>
    <dbReference type="NCBI Taxonomy" id="205694"/>
    <lineage>
        <taxon>Eukaryota</taxon>
        <taxon>Viridiplantae</taxon>
        <taxon>Streptophyta</taxon>
        <taxon>Embryophyta</taxon>
        <taxon>Tracheophyta</taxon>
        <taxon>Spermatophyta</taxon>
        <taxon>Magnoliopsida</taxon>
        <taxon>eudicotyledons</taxon>
        <taxon>Gunneridae</taxon>
        <taxon>Pentapetalae</taxon>
        <taxon>asterids</taxon>
        <taxon>lamiids</taxon>
        <taxon>Lamiales</taxon>
        <taxon>Oleaceae</taxon>
        <taxon>Forsythieae</taxon>
        <taxon>Forsythia</taxon>
    </lineage>
</organism>
<dbReference type="Proteomes" id="UP001604277">
    <property type="component" value="Unassembled WGS sequence"/>
</dbReference>
<dbReference type="AlphaFoldDB" id="A0ABD1WEW2"/>
<protein>
    <submittedName>
        <fullName evidence="2">Uncharacterized protein</fullName>
    </submittedName>
</protein>
<sequence>MTHDNDSLGINTGKSERNRNLTTPSDNCTKIISTRNTNSGSRRKWWVTAETQFQCAKFNAWQYNAQIERAKSWRRREGPLLAQMVGHSLTEQARRGLSTKEAPQREERVESAVIWW</sequence>
<evidence type="ECO:0000313" key="2">
    <source>
        <dbReference type="EMBL" id="KAL2548221.1"/>
    </source>
</evidence>
<evidence type="ECO:0000256" key="1">
    <source>
        <dbReference type="SAM" id="MobiDB-lite"/>
    </source>
</evidence>
<feature type="compositionally biased region" description="Polar residues" evidence="1">
    <location>
        <begin position="20"/>
        <end position="35"/>
    </location>
</feature>
<accession>A0ABD1WEW2</accession>
<reference evidence="3" key="1">
    <citation type="submission" date="2024-07" db="EMBL/GenBank/DDBJ databases">
        <title>Two chromosome-level genome assemblies of Korean endemic species Abeliophyllum distichum and Forsythia ovata (Oleaceae).</title>
        <authorList>
            <person name="Jang H."/>
        </authorList>
    </citation>
    <scope>NUCLEOTIDE SEQUENCE [LARGE SCALE GENOMIC DNA]</scope>
</reference>
<feature type="region of interest" description="Disordered" evidence="1">
    <location>
        <begin position="1"/>
        <end position="35"/>
    </location>
</feature>
<proteinExistence type="predicted"/>
<comment type="caution">
    <text evidence="2">The sequence shown here is derived from an EMBL/GenBank/DDBJ whole genome shotgun (WGS) entry which is preliminary data.</text>
</comment>
<gene>
    <name evidence="2" type="ORF">Fot_09751</name>
</gene>